<protein>
    <recommendedName>
        <fullName evidence="4">MacB-like periplasmic core domain-containing protein</fullName>
    </recommendedName>
</protein>
<organism evidence="2 3">
    <name type="scientific">Enterococcus termitis</name>
    <dbReference type="NCBI Taxonomy" id="332950"/>
    <lineage>
        <taxon>Bacteria</taxon>
        <taxon>Bacillati</taxon>
        <taxon>Bacillota</taxon>
        <taxon>Bacilli</taxon>
        <taxon>Lactobacillales</taxon>
        <taxon>Enterococcaceae</taxon>
        <taxon>Enterococcus</taxon>
    </lineage>
</organism>
<dbReference type="OrthoDB" id="2178215at2"/>
<comment type="caution">
    <text evidence="2">The sequence shown here is derived from an EMBL/GenBank/DDBJ whole genome shotgun (WGS) entry which is preliminary data.</text>
</comment>
<evidence type="ECO:0008006" key="4">
    <source>
        <dbReference type="Google" id="ProtNLM"/>
    </source>
</evidence>
<evidence type="ECO:0000313" key="2">
    <source>
        <dbReference type="EMBL" id="OEG10616.1"/>
    </source>
</evidence>
<keyword evidence="1" id="KW-1133">Transmembrane helix</keyword>
<gene>
    <name evidence="2" type="ORF">BCR25_09120</name>
</gene>
<feature type="transmembrane region" description="Helical" evidence="1">
    <location>
        <begin position="251"/>
        <end position="274"/>
    </location>
</feature>
<dbReference type="Proteomes" id="UP000095094">
    <property type="component" value="Unassembled WGS sequence"/>
</dbReference>
<sequence length="312" mass="35742">MKKSSILIASLIIFALYILTFFVTEYQSQQTKLAFESNDLYSSKHVFINSTFEEIMGNKKIKNISDLSIFIPLESNNEEKIKGYYSNNYSKNQFPLRNGRFFLTKNSKEAIVGKNVTTTINNADKYYQFNGVNYRVVGTLGLINPSFLDYTVLINDTSLFSNNKSNLVIDGSTIDPSIYNRKQNYQKNIGIDRKIDSDFFSPIIYSLSGIIIIISTILVAYIQFLELKKEDLIKFILGEATISRYLSSIKYLVCICILSFSLVLVFLVLTNSAISNYSLLFELLLIQFILFLATFSILFCKEERKMLFGTHL</sequence>
<keyword evidence="1" id="KW-0812">Transmembrane</keyword>
<proteinExistence type="predicted"/>
<reference evidence="3" key="1">
    <citation type="submission" date="2016-09" db="EMBL/GenBank/DDBJ databases">
        <authorList>
            <person name="Gulvik C.A."/>
        </authorList>
    </citation>
    <scope>NUCLEOTIDE SEQUENCE [LARGE SCALE GENOMIC DNA]</scope>
    <source>
        <strain evidence="3">LMG 8895</strain>
    </source>
</reference>
<evidence type="ECO:0000313" key="3">
    <source>
        <dbReference type="Proteomes" id="UP000095094"/>
    </source>
</evidence>
<feature type="transmembrane region" description="Helical" evidence="1">
    <location>
        <begin position="280"/>
        <end position="300"/>
    </location>
</feature>
<name>A0A1E5GD10_9ENTE</name>
<keyword evidence="3" id="KW-1185">Reference proteome</keyword>
<dbReference type="AlphaFoldDB" id="A0A1E5GD10"/>
<evidence type="ECO:0000256" key="1">
    <source>
        <dbReference type="SAM" id="Phobius"/>
    </source>
</evidence>
<dbReference type="EMBL" id="MIJY01000043">
    <property type="protein sequence ID" value="OEG10616.1"/>
    <property type="molecule type" value="Genomic_DNA"/>
</dbReference>
<keyword evidence="1" id="KW-0472">Membrane</keyword>
<accession>A0A1E5GD10</accession>
<dbReference type="RefSeq" id="WP_069664397.1">
    <property type="nucleotide sequence ID" value="NZ_JBHUJJ010000001.1"/>
</dbReference>
<feature type="transmembrane region" description="Helical" evidence="1">
    <location>
        <begin position="203"/>
        <end position="224"/>
    </location>
</feature>